<sequence>MWLNMATGNSFIFPGLVLSGGIAVFYVIAVLFGAPIFSQFYETMLWSTLMSSLIFIPCLTLLQWTPNEWTETLLFIKSRYTMRQFYCAVNAIAVLTGSWIGAAVLLLDWDTQWKAWPIPCCIGSLLGGVVSLLIVIMRRLFW</sequence>
<evidence type="ECO:0000256" key="4">
    <source>
        <dbReference type="ARBA" id="ARBA00022692"/>
    </source>
</evidence>
<evidence type="ECO:0000313" key="10">
    <source>
        <dbReference type="Proteomes" id="UP000007879"/>
    </source>
</evidence>
<proteinExistence type="predicted"/>
<keyword evidence="7 8" id="KW-0472">Membrane</keyword>
<dbReference type="OrthoDB" id="17366at2759"/>
<keyword evidence="6 8" id="KW-1133">Transmembrane helix</keyword>
<keyword evidence="3" id="KW-0337">GPI-anchor biosynthesis</keyword>
<dbReference type="GO" id="GO:0006506">
    <property type="term" value="P:GPI anchor biosynthetic process"/>
    <property type="evidence" value="ECO:0007669"/>
    <property type="project" value="UniProtKB-UniPathway"/>
</dbReference>
<protein>
    <submittedName>
        <fullName evidence="9">Uncharacterized protein</fullName>
    </submittedName>
</protein>
<dbReference type="Proteomes" id="UP000007879">
    <property type="component" value="Unassembled WGS sequence"/>
</dbReference>
<feature type="transmembrane region" description="Helical" evidence="8">
    <location>
        <begin position="85"/>
        <end position="109"/>
    </location>
</feature>
<keyword evidence="10" id="KW-1185">Reference proteome</keyword>
<evidence type="ECO:0000256" key="8">
    <source>
        <dbReference type="SAM" id="Phobius"/>
    </source>
</evidence>
<dbReference type="InParanoid" id="A0A1X7VN72"/>
<keyword evidence="4 8" id="KW-0812">Transmembrane</keyword>
<dbReference type="STRING" id="400682.A0A1X7VN72"/>
<evidence type="ECO:0000256" key="1">
    <source>
        <dbReference type="ARBA" id="ARBA00004477"/>
    </source>
</evidence>
<evidence type="ECO:0000256" key="5">
    <source>
        <dbReference type="ARBA" id="ARBA00022824"/>
    </source>
</evidence>
<reference evidence="10" key="1">
    <citation type="journal article" date="2010" name="Nature">
        <title>The Amphimedon queenslandica genome and the evolution of animal complexity.</title>
        <authorList>
            <person name="Srivastava M."/>
            <person name="Simakov O."/>
            <person name="Chapman J."/>
            <person name="Fahey B."/>
            <person name="Gauthier M.E."/>
            <person name="Mitros T."/>
            <person name="Richards G.S."/>
            <person name="Conaco C."/>
            <person name="Dacre M."/>
            <person name="Hellsten U."/>
            <person name="Larroux C."/>
            <person name="Putnam N.H."/>
            <person name="Stanke M."/>
            <person name="Adamska M."/>
            <person name="Darling A."/>
            <person name="Degnan S.M."/>
            <person name="Oakley T.H."/>
            <person name="Plachetzki D.C."/>
            <person name="Zhai Y."/>
            <person name="Adamski M."/>
            <person name="Calcino A."/>
            <person name="Cummins S.F."/>
            <person name="Goodstein D.M."/>
            <person name="Harris C."/>
            <person name="Jackson D.J."/>
            <person name="Leys S.P."/>
            <person name="Shu S."/>
            <person name="Woodcroft B.J."/>
            <person name="Vervoort M."/>
            <person name="Kosik K.S."/>
            <person name="Manning G."/>
            <person name="Degnan B.M."/>
            <person name="Rokhsar D.S."/>
        </authorList>
    </citation>
    <scope>NUCLEOTIDE SEQUENCE [LARGE SCALE GENOMIC DNA]</scope>
</reference>
<dbReference type="KEGG" id="aqu:105316581"/>
<dbReference type="GO" id="GO:0005789">
    <property type="term" value="C:endoplasmic reticulum membrane"/>
    <property type="evidence" value="ECO:0007669"/>
    <property type="project" value="UniProtKB-SubCell"/>
</dbReference>
<dbReference type="EnsemblMetazoa" id="XM_020008729.1">
    <property type="protein sequence ID" value="XP_019864288.1"/>
    <property type="gene ID" value="LOC105316581"/>
</dbReference>
<gene>
    <name evidence="9" type="primary">105316581</name>
</gene>
<feature type="transmembrane region" description="Helical" evidence="8">
    <location>
        <begin position="43"/>
        <end position="64"/>
    </location>
</feature>
<reference evidence="9" key="2">
    <citation type="submission" date="2017-05" db="UniProtKB">
        <authorList>
            <consortium name="EnsemblMetazoa"/>
        </authorList>
    </citation>
    <scope>IDENTIFICATION</scope>
</reference>
<comment type="pathway">
    <text evidence="2">Glycolipid biosynthesis; glycosylphosphatidylinositol-anchor biosynthesis.</text>
</comment>
<evidence type="ECO:0000256" key="3">
    <source>
        <dbReference type="ARBA" id="ARBA00022502"/>
    </source>
</evidence>
<evidence type="ECO:0000256" key="7">
    <source>
        <dbReference type="ARBA" id="ARBA00023136"/>
    </source>
</evidence>
<accession>A0A1X7VN72</accession>
<comment type="subcellular location">
    <subcellularLocation>
        <location evidence="1">Endoplasmic reticulum membrane</location>
        <topology evidence="1">Multi-pass membrane protein</topology>
    </subcellularLocation>
</comment>
<evidence type="ECO:0000256" key="6">
    <source>
        <dbReference type="ARBA" id="ARBA00022989"/>
    </source>
</evidence>
<dbReference type="EnsemblMetazoa" id="Aqu2.1.40843_001">
    <property type="protein sequence ID" value="Aqu2.1.40843_001"/>
    <property type="gene ID" value="Aqu2.1.40843"/>
</dbReference>
<evidence type="ECO:0000313" key="9">
    <source>
        <dbReference type="EnsemblMetazoa" id="Aqu2.1.40843_001"/>
    </source>
</evidence>
<dbReference type="UniPathway" id="UPA00196"/>
<dbReference type="AlphaFoldDB" id="A0A1X7VN72"/>
<dbReference type="InterPro" id="IPR009580">
    <property type="entry name" value="GPI_biosynthesis_protein_Pig-F"/>
</dbReference>
<name>A0A1X7VN72_AMPQE</name>
<evidence type="ECO:0000256" key="2">
    <source>
        <dbReference type="ARBA" id="ARBA00004687"/>
    </source>
</evidence>
<feature type="transmembrane region" description="Helical" evidence="8">
    <location>
        <begin position="115"/>
        <end position="136"/>
    </location>
</feature>
<organism evidence="9">
    <name type="scientific">Amphimedon queenslandica</name>
    <name type="common">Sponge</name>
    <dbReference type="NCBI Taxonomy" id="400682"/>
    <lineage>
        <taxon>Eukaryota</taxon>
        <taxon>Metazoa</taxon>
        <taxon>Porifera</taxon>
        <taxon>Demospongiae</taxon>
        <taxon>Heteroscleromorpha</taxon>
        <taxon>Haplosclerida</taxon>
        <taxon>Niphatidae</taxon>
        <taxon>Amphimedon</taxon>
    </lineage>
</organism>
<dbReference type="Pfam" id="PF06699">
    <property type="entry name" value="PIG-F"/>
    <property type="match status" value="1"/>
</dbReference>
<keyword evidence="5" id="KW-0256">Endoplasmic reticulum</keyword>
<dbReference type="eggNOG" id="KOG3144">
    <property type="taxonomic scope" value="Eukaryota"/>
</dbReference>
<feature type="transmembrane region" description="Helical" evidence="8">
    <location>
        <begin position="12"/>
        <end position="37"/>
    </location>
</feature>